<keyword evidence="2 5" id="KW-0812">Transmembrane</keyword>
<dbReference type="SUPFAM" id="SSF55781">
    <property type="entry name" value="GAF domain-like"/>
    <property type="match status" value="1"/>
</dbReference>
<dbReference type="InterPro" id="IPR019537">
    <property type="entry name" value="TMEM65"/>
</dbReference>
<dbReference type="SMART" id="SM00065">
    <property type="entry name" value="GAF"/>
    <property type="match status" value="1"/>
</dbReference>
<evidence type="ECO:0000256" key="2">
    <source>
        <dbReference type="ARBA" id="ARBA00022692"/>
    </source>
</evidence>
<dbReference type="EMBL" id="CAICTM010000030">
    <property type="protein sequence ID" value="CAB9498018.1"/>
    <property type="molecule type" value="Genomic_DNA"/>
</dbReference>
<comment type="subcellular location">
    <subcellularLocation>
        <location evidence="1">Membrane</location>
        <topology evidence="1">Multi-pass membrane protein</topology>
    </subcellularLocation>
</comment>
<dbReference type="InterPro" id="IPR003018">
    <property type="entry name" value="GAF"/>
</dbReference>
<dbReference type="AlphaFoldDB" id="A0A9N8D7V2"/>
<evidence type="ECO:0000313" key="8">
    <source>
        <dbReference type="Proteomes" id="UP001153069"/>
    </source>
</evidence>
<feature type="transmembrane region" description="Helical" evidence="5">
    <location>
        <begin position="145"/>
        <end position="169"/>
    </location>
</feature>
<dbReference type="GO" id="GO:0005739">
    <property type="term" value="C:mitochondrion"/>
    <property type="evidence" value="ECO:0007669"/>
    <property type="project" value="TreeGrafter"/>
</dbReference>
<sequence length="491" mass="53768">MISSRRKLWDPCLRRYPIVLVGKTKTATRYPGRSSASTRALIRRPHQIETIPQYACLRRRYLSSDASAAEVSIEDCARSIALVANNQSAVSMEAATELAHKLSPQARREFVSAAEQSNLTAAAAATQQEVLVDEVPPPTLRDLRLVALAQAIPFLGFGFMDNAILIVAGDAIDQSLGVVLGISTLCAAAIGNIISDVAGIMMGTVIEDFCANYLKLPMPNLSNAQRQLRSVRFASQMGCGVGIVVGCIIGMFPLMFIDSNRIHKLKRDAALQEIFDDVMSESKTLIGAQSASLFILVENDPRNNESPIPNPDGQYLYAKYFHSDSGEVTQRTFKVGRGIVSRAALTGQAWNIHDVDSEPDFSHEMTDQKARIKNMVCVPVLDSNGKPIAVIRAFNKVAEGSLVGNDPSKAEENKSEVQRRGFTNNDVQVLKALASHISVSLQYMYQEGEEENADKGIKDTIRILKEHGLSALSEDKTASTFNRRRPLFPET</sequence>
<dbReference type="Proteomes" id="UP001153069">
    <property type="component" value="Unassembled WGS sequence"/>
</dbReference>
<evidence type="ECO:0000256" key="3">
    <source>
        <dbReference type="ARBA" id="ARBA00022989"/>
    </source>
</evidence>
<keyword evidence="8" id="KW-1185">Reference proteome</keyword>
<protein>
    <submittedName>
        <fullName evidence="7">Transmembrane protein 65</fullName>
    </submittedName>
</protein>
<feature type="domain" description="GAF" evidence="6">
    <location>
        <begin position="270"/>
        <end position="451"/>
    </location>
</feature>
<keyword evidence="3 5" id="KW-1133">Transmembrane helix</keyword>
<reference evidence="7" key="1">
    <citation type="submission" date="2020-06" db="EMBL/GenBank/DDBJ databases">
        <authorList>
            <consortium name="Plant Systems Biology data submission"/>
        </authorList>
    </citation>
    <scope>NUCLEOTIDE SEQUENCE</scope>
    <source>
        <strain evidence="7">D6</strain>
    </source>
</reference>
<dbReference type="Gene3D" id="3.30.450.40">
    <property type="match status" value="1"/>
</dbReference>
<evidence type="ECO:0000256" key="4">
    <source>
        <dbReference type="ARBA" id="ARBA00023136"/>
    </source>
</evidence>
<dbReference type="GO" id="GO:0016020">
    <property type="term" value="C:membrane"/>
    <property type="evidence" value="ECO:0007669"/>
    <property type="project" value="UniProtKB-SubCell"/>
</dbReference>
<organism evidence="7 8">
    <name type="scientific">Seminavis robusta</name>
    <dbReference type="NCBI Taxonomy" id="568900"/>
    <lineage>
        <taxon>Eukaryota</taxon>
        <taxon>Sar</taxon>
        <taxon>Stramenopiles</taxon>
        <taxon>Ochrophyta</taxon>
        <taxon>Bacillariophyta</taxon>
        <taxon>Bacillariophyceae</taxon>
        <taxon>Bacillariophycidae</taxon>
        <taxon>Naviculales</taxon>
        <taxon>Naviculaceae</taxon>
        <taxon>Seminavis</taxon>
    </lineage>
</organism>
<evidence type="ECO:0000256" key="1">
    <source>
        <dbReference type="ARBA" id="ARBA00004141"/>
    </source>
</evidence>
<dbReference type="PANTHER" id="PTHR21706:SF15">
    <property type="entry name" value="TRANSMEMBRANE PROTEIN 65"/>
    <property type="match status" value="1"/>
</dbReference>
<feature type="transmembrane region" description="Helical" evidence="5">
    <location>
        <begin position="175"/>
        <end position="194"/>
    </location>
</feature>
<evidence type="ECO:0000259" key="6">
    <source>
        <dbReference type="SMART" id="SM00065"/>
    </source>
</evidence>
<name>A0A9N8D7V2_9STRA</name>
<keyword evidence="4 5" id="KW-0472">Membrane</keyword>
<dbReference type="OrthoDB" id="430821at2759"/>
<accession>A0A9N8D7V2</accession>
<dbReference type="InterPro" id="IPR029016">
    <property type="entry name" value="GAF-like_dom_sf"/>
</dbReference>
<evidence type="ECO:0000313" key="7">
    <source>
        <dbReference type="EMBL" id="CAB9498018.1"/>
    </source>
</evidence>
<dbReference type="Pfam" id="PF01590">
    <property type="entry name" value="GAF"/>
    <property type="match status" value="1"/>
</dbReference>
<dbReference type="PANTHER" id="PTHR21706">
    <property type="entry name" value="TRANSMEMBRANE PROTEIN 65"/>
    <property type="match status" value="1"/>
</dbReference>
<comment type="caution">
    <text evidence="7">The sequence shown here is derived from an EMBL/GenBank/DDBJ whole genome shotgun (WGS) entry which is preliminary data.</text>
</comment>
<dbReference type="Pfam" id="PF10507">
    <property type="entry name" value="TMEM65"/>
    <property type="match status" value="1"/>
</dbReference>
<feature type="transmembrane region" description="Helical" evidence="5">
    <location>
        <begin position="233"/>
        <end position="257"/>
    </location>
</feature>
<gene>
    <name evidence="7" type="ORF">SEMRO_30_G019610.1</name>
</gene>
<proteinExistence type="predicted"/>
<evidence type="ECO:0000256" key="5">
    <source>
        <dbReference type="SAM" id="Phobius"/>
    </source>
</evidence>